<organism evidence="1 2">
    <name type="scientific">Smallanthus sonchifolius</name>
    <dbReference type="NCBI Taxonomy" id="185202"/>
    <lineage>
        <taxon>Eukaryota</taxon>
        <taxon>Viridiplantae</taxon>
        <taxon>Streptophyta</taxon>
        <taxon>Embryophyta</taxon>
        <taxon>Tracheophyta</taxon>
        <taxon>Spermatophyta</taxon>
        <taxon>Magnoliopsida</taxon>
        <taxon>eudicotyledons</taxon>
        <taxon>Gunneridae</taxon>
        <taxon>Pentapetalae</taxon>
        <taxon>asterids</taxon>
        <taxon>campanulids</taxon>
        <taxon>Asterales</taxon>
        <taxon>Asteraceae</taxon>
        <taxon>Asteroideae</taxon>
        <taxon>Heliantheae alliance</taxon>
        <taxon>Millerieae</taxon>
        <taxon>Smallanthus</taxon>
    </lineage>
</organism>
<name>A0ACB9DGE6_9ASTR</name>
<gene>
    <name evidence="1" type="ORF">L1987_58457</name>
</gene>
<protein>
    <submittedName>
        <fullName evidence="1">Uncharacterized protein</fullName>
    </submittedName>
</protein>
<proteinExistence type="predicted"/>
<evidence type="ECO:0000313" key="2">
    <source>
        <dbReference type="Proteomes" id="UP001056120"/>
    </source>
</evidence>
<dbReference type="EMBL" id="CM042036">
    <property type="protein sequence ID" value="KAI3745346.1"/>
    <property type="molecule type" value="Genomic_DNA"/>
</dbReference>
<reference evidence="1 2" key="2">
    <citation type="journal article" date="2022" name="Mol. Ecol. Resour.">
        <title>The genomes of chicory, endive, great burdock and yacon provide insights into Asteraceae paleo-polyploidization history and plant inulin production.</title>
        <authorList>
            <person name="Fan W."/>
            <person name="Wang S."/>
            <person name="Wang H."/>
            <person name="Wang A."/>
            <person name="Jiang F."/>
            <person name="Liu H."/>
            <person name="Zhao H."/>
            <person name="Xu D."/>
            <person name="Zhang Y."/>
        </authorList>
    </citation>
    <scope>NUCLEOTIDE SEQUENCE [LARGE SCALE GENOMIC DNA]</scope>
    <source>
        <strain evidence="2">cv. Yunnan</strain>
        <tissue evidence="1">Leaves</tissue>
    </source>
</reference>
<accession>A0ACB9DGE6</accession>
<dbReference type="Proteomes" id="UP001056120">
    <property type="component" value="Linkage Group LG19"/>
</dbReference>
<reference evidence="2" key="1">
    <citation type="journal article" date="2022" name="Mol. Ecol. Resour.">
        <title>The genomes of chicory, endive, great burdock and yacon provide insights into Asteraceae palaeo-polyploidization history and plant inulin production.</title>
        <authorList>
            <person name="Fan W."/>
            <person name="Wang S."/>
            <person name="Wang H."/>
            <person name="Wang A."/>
            <person name="Jiang F."/>
            <person name="Liu H."/>
            <person name="Zhao H."/>
            <person name="Xu D."/>
            <person name="Zhang Y."/>
        </authorList>
    </citation>
    <scope>NUCLEOTIDE SEQUENCE [LARGE SCALE GENOMIC DNA]</scope>
    <source>
        <strain evidence="2">cv. Yunnan</strain>
    </source>
</reference>
<evidence type="ECO:0000313" key="1">
    <source>
        <dbReference type="EMBL" id="KAI3745346.1"/>
    </source>
</evidence>
<keyword evidence="2" id="KW-1185">Reference proteome</keyword>
<sequence>MGFPARWCSWVKGCLDSGRGSVLVNGSPSGEFPFKRGLRQGDPLSPFLFILALEALSMFMNKALNLGLLQGIRLPNNGPIVSHLCYADDVIFLGPWSERNLVNLIRLLRCFQLVTGLKVNPVKSSLFGVGVDDSDVARVAKGFNCKVGKFPFIYLGLPIGANMKRVKHWSPVIDRFNKRLSSWKAKSLSFAGRVTLAKAVLGSLPSYYLSLFRAPVKVVKSLESIRRAFVWGKSDSGNKIRWVTWDKVIKPRKLGGLGLGGIKDFNDAMLAKCHVIRGMEELEFGVWSWASIKVPKSSSEQAQYAALSGLLQNVALSEEKDRWFWPNNYGVYFSVKGVRENIVKAGHDGCLNP</sequence>
<comment type="caution">
    <text evidence="1">The sequence shown here is derived from an EMBL/GenBank/DDBJ whole genome shotgun (WGS) entry which is preliminary data.</text>
</comment>